<proteinExistence type="predicted"/>
<sequence length="1088" mass="119082">MNNDAVGSYGVLRFMKRQDESVVASFPIDKEEVTIGRDQGCDIRLYYPTVSGIHAKVVFQERKAFIMVLGAHGVLIDNCTVFPAPASAVPTTVPLPNHSELEIHNKRFRFEYPPKELRAALIATPSPVKIKSNRNRTLRLSMIQSAQVFSPAPDPDPRVNLRILQTPIRASPLKPNRQRLQHEADGMEEEEEEPIVLVEGNRPRVVEEEKDLVILEDVEVREELPPVKPLNFQKRLPSTATQTPRSRQFSGSHASRSTAPAPAPPPPVVFQPQPQYQTPRRKVPRSSLHRAVLIRSAQRALMRAEHEMEEEEREVLAVEAAVLDEPTVMEEDEPLEEDAEGGWENEEAGDAQDYEEELHDGDDDGDEEVGNRGRRQTPPVSGWRKSLEAVKNTWQAFRSRSSSPEKTEREEDDGGAEDGENQSDEDMENDENAQTVPVDAEPDEYTGTSNPQEFTPQRPPHAVQALMSPHRPSQGLRPFMTPQPARGSAGLADRVRGVGRFSVGGAARHPIGVPWKVEEVQVGLPLPSGVGRGSPVGRRRVSKEEQEDIQARRRSAFQAPDAYFGDDIPGSRRASLAPRSTPSPAKVPVERSEDEDEDTGVLLERMKEMVDVMKRRRSMREDDRPVDEKQGDQDADEDDLFAEGIEDEEDRGGQDEDHIAVDGPPDEPHVAEYHTATSVPSKPQPGTPQMSELKHMFSINQPTAKPRYTGMQELFEPAASEERRASETPMLEGEYDLFDGEAENFDEAAEVHGDKAQVPGPAKPASTRAKTPRAEAKVRSRSKTPVSRAKKAPAAAPLDVSDMADDEETPGLPPPKASKKTADAPKAAVVRRTRRADSEMDEDSPAVASKPSSRVKKTEVATSSRSSTRTKTVMPKVEEEAPVRRTRKATKATTDDESKPARKPARAAKTPMVSDSEPPKTTRSKASAGSSSKRTRAKASDVEVESTGSDPLDSIDRADPDDVPVAAKVRRGRSQTVTSAPDDADDKGPTLQTSRGRKTPTTSGASGRGTATKSRSAAAPATVPGKENTPEPRTIKEEPPEDAVAKPAAAKVSRTRKATAASAKVQSEPEVAAPKTRAARTRAASARK</sequence>
<reference evidence="1" key="1">
    <citation type="submission" date="2021-02" db="EMBL/GenBank/DDBJ databases">
        <authorList>
            <consortium name="DOE Joint Genome Institute"/>
            <person name="Ahrendt S."/>
            <person name="Looney B.P."/>
            <person name="Miyauchi S."/>
            <person name="Morin E."/>
            <person name="Drula E."/>
            <person name="Courty P.E."/>
            <person name="Chicoki N."/>
            <person name="Fauchery L."/>
            <person name="Kohler A."/>
            <person name="Kuo A."/>
            <person name="Labutti K."/>
            <person name="Pangilinan J."/>
            <person name="Lipzen A."/>
            <person name="Riley R."/>
            <person name="Andreopoulos W."/>
            <person name="He G."/>
            <person name="Johnson J."/>
            <person name="Barry K.W."/>
            <person name="Grigoriev I.V."/>
            <person name="Nagy L."/>
            <person name="Hibbett D."/>
            <person name="Henrissat B."/>
            <person name="Matheny P.B."/>
            <person name="Labbe J."/>
            <person name="Martin F."/>
        </authorList>
    </citation>
    <scope>NUCLEOTIDE SEQUENCE</scope>
    <source>
        <strain evidence="1">FP105234-sp</strain>
    </source>
</reference>
<accession>A0ACB8RN18</accession>
<dbReference type="EMBL" id="MU275946">
    <property type="protein sequence ID" value="KAI0045639.1"/>
    <property type="molecule type" value="Genomic_DNA"/>
</dbReference>
<dbReference type="Proteomes" id="UP000814033">
    <property type="component" value="Unassembled WGS sequence"/>
</dbReference>
<keyword evidence="2" id="KW-1185">Reference proteome</keyword>
<evidence type="ECO:0000313" key="1">
    <source>
        <dbReference type="EMBL" id="KAI0045639.1"/>
    </source>
</evidence>
<protein>
    <submittedName>
        <fullName evidence="1">Uncharacterized protein</fullName>
    </submittedName>
</protein>
<organism evidence="1 2">
    <name type="scientific">Auriscalpium vulgare</name>
    <dbReference type="NCBI Taxonomy" id="40419"/>
    <lineage>
        <taxon>Eukaryota</taxon>
        <taxon>Fungi</taxon>
        <taxon>Dikarya</taxon>
        <taxon>Basidiomycota</taxon>
        <taxon>Agaricomycotina</taxon>
        <taxon>Agaricomycetes</taxon>
        <taxon>Russulales</taxon>
        <taxon>Auriscalpiaceae</taxon>
        <taxon>Auriscalpium</taxon>
    </lineage>
</organism>
<reference evidence="1" key="2">
    <citation type="journal article" date="2022" name="New Phytol.">
        <title>Evolutionary transition to the ectomycorrhizal habit in the genomes of a hyperdiverse lineage of mushroom-forming fungi.</title>
        <authorList>
            <person name="Looney B."/>
            <person name="Miyauchi S."/>
            <person name="Morin E."/>
            <person name="Drula E."/>
            <person name="Courty P.E."/>
            <person name="Kohler A."/>
            <person name="Kuo A."/>
            <person name="LaButti K."/>
            <person name="Pangilinan J."/>
            <person name="Lipzen A."/>
            <person name="Riley R."/>
            <person name="Andreopoulos W."/>
            <person name="He G."/>
            <person name="Johnson J."/>
            <person name="Nolan M."/>
            <person name="Tritt A."/>
            <person name="Barry K.W."/>
            <person name="Grigoriev I.V."/>
            <person name="Nagy L.G."/>
            <person name="Hibbett D."/>
            <person name="Henrissat B."/>
            <person name="Matheny P.B."/>
            <person name="Labbe J."/>
            <person name="Martin F.M."/>
        </authorList>
    </citation>
    <scope>NUCLEOTIDE SEQUENCE</scope>
    <source>
        <strain evidence="1">FP105234-sp</strain>
    </source>
</reference>
<name>A0ACB8RN18_9AGAM</name>
<evidence type="ECO:0000313" key="2">
    <source>
        <dbReference type="Proteomes" id="UP000814033"/>
    </source>
</evidence>
<gene>
    <name evidence="1" type="ORF">FA95DRAFT_1560992</name>
</gene>
<comment type="caution">
    <text evidence="1">The sequence shown here is derived from an EMBL/GenBank/DDBJ whole genome shotgun (WGS) entry which is preliminary data.</text>
</comment>